<name>A0A377Q1R0_9HELI</name>
<evidence type="ECO:0000256" key="1">
    <source>
        <dbReference type="SAM" id="Coils"/>
    </source>
</evidence>
<dbReference type="RefSeq" id="WP_115057158.1">
    <property type="nucleotide sequence ID" value="NZ_UGJF01000001.1"/>
</dbReference>
<dbReference type="Proteomes" id="UP000255269">
    <property type="component" value="Unassembled WGS sequence"/>
</dbReference>
<dbReference type="AlphaFoldDB" id="A0A377Q1R0"/>
<sequence length="379" mass="43498">MQINNSYSNYLNIYSSPNSANSTSYKEIQESNTKSTNPSNEAIQQKINDLLADYPLHHPYYLQYQDAIFYDRVAINGDSDTEFENSIMLKQYLLDNVSLPTEQTFEESKNILSQEMNNILNNTYISKGEDSKEFQALLSFAKTFFEMDKSRIDSKQKLLNLLKQGQDNLEYATSNEFYHKLFTKTEGLSTMTLEEINAINEKQGFLSDYTSDNYQVAHCFEEFFALADLYGLIPQESKNKISENLQISQRYLYNQSGDLGNHFQLGDFTISWEGNSTLFNAYLNGSKISIASQSTPNDFLASNFDTTQSIFDILNQKEKLEKENQDLKNKQAIESHRANTINHLETKLKSKVDSKTHLLESQSDFIFREILKDSKAIGG</sequence>
<proteinExistence type="predicted"/>
<gene>
    <name evidence="2" type="ORF">NCTC13156_01573</name>
</gene>
<evidence type="ECO:0000313" key="2">
    <source>
        <dbReference type="EMBL" id="STQ88719.1"/>
    </source>
</evidence>
<keyword evidence="1" id="KW-0175">Coiled coil</keyword>
<reference evidence="2 3" key="1">
    <citation type="submission" date="2018-06" db="EMBL/GenBank/DDBJ databases">
        <authorList>
            <consortium name="Pathogen Informatics"/>
            <person name="Doyle S."/>
        </authorList>
    </citation>
    <scope>NUCLEOTIDE SEQUENCE [LARGE SCALE GENOMIC DNA]</scope>
    <source>
        <strain evidence="2 3">NCTC13156</strain>
    </source>
</reference>
<organism evidence="2 3">
    <name type="scientific">Helicobacter pullorum</name>
    <dbReference type="NCBI Taxonomy" id="35818"/>
    <lineage>
        <taxon>Bacteria</taxon>
        <taxon>Pseudomonadati</taxon>
        <taxon>Campylobacterota</taxon>
        <taxon>Epsilonproteobacteria</taxon>
        <taxon>Campylobacterales</taxon>
        <taxon>Helicobacteraceae</taxon>
        <taxon>Helicobacter</taxon>
    </lineage>
</organism>
<feature type="coiled-coil region" evidence="1">
    <location>
        <begin position="310"/>
        <end position="337"/>
    </location>
</feature>
<dbReference type="EMBL" id="UGJF01000001">
    <property type="protein sequence ID" value="STQ88719.1"/>
    <property type="molecule type" value="Genomic_DNA"/>
</dbReference>
<protein>
    <submittedName>
        <fullName evidence="2">Uncharacterized protein</fullName>
    </submittedName>
</protein>
<accession>A0A377Q1R0</accession>
<evidence type="ECO:0000313" key="3">
    <source>
        <dbReference type="Proteomes" id="UP000255269"/>
    </source>
</evidence>